<dbReference type="AlphaFoldDB" id="A0A7R8X0M3"/>
<dbReference type="Gene3D" id="1.25.50.20">
    <property type="match status" value="1"/>
</dbReference>
<dbReference type="InterPro" id="IPR024571">
    <property type="entry name" value="ERAP1-like_C_dom"/>
</dbReference>
<organism evidence="1">
    <name type="scientific">Cyprideis torosa</name>
    <dbReference type="NCBI Taxonomy" id="163714"/>
    <lineage>
        <taxon>Eukaryota</taxon>
        <taxon>Metazoa</taxon>
        <taxon>Ecdysozoa</taxon>
        <taxon>Arthropoda</taxon>
        <taxon>Crustacea</taxon>
        <taxon>Oligostraca</taxon>
        <taxon>Ostracoda</taxon>
        <taxon>Podocopa</taxon>
        <taxon>Podocopida</taxon>
        <taxon>Cytherocopina</taxon>
        <taxon>Cytheroidea</taxon>
        <taxon>Cytherideidae</taxon>
        <taxon>Cyprideis</taxon>
    </lineage>
</organism>
<feature type="non-terminal residue" evidence="1">
    <location>
        <position position="85"/>
    </location>
</feature>
<gene>
    <name evidence="1" type="ORF">CTOB1V02_LOCUS16568</name>
</gene>
<dbReference type="EMBL" id="OB707942">
    <property type="protein sequence ID" value="CAD7238753.1"/>
    <property type="molecule type" value="Genomic_DNA"/>
</dbReference>
<accession>A0A7R8X0M3</accession>
<proteinExistence type="predicted"/>
<reference evidence="1" key="1">
    <citation type="submission" date="2020-11" db="EMBL/GenBank/DDBJ databases">
        <authorList>
            <person name="Tran Van P."/>
        </authorList>
    </citation>
    <scope>NUCLEOTIDE SEQUENCE</scope>
</reference>
<name>A0A7R8X0M3_9CRUS</name>
<sequence>MEMYRSSDLEEKLRIIRSLAKTDNREQTKRVLDFTLTDEVKKQDASFIMYTLAKNSLDSREILWNFVDDHCSLLSERYKATSLLD</sequence>
<protein>
    <submittedName>
        <fullName evidence="1">Uncharacterized protein</fullName>
    </submittedName>
</protein>
<dbReference type="OrthoDB" id="6018338at2759"/>
<dbReference type="Pfam" id="PF11838">
    <property type="entry name" value="ERAP1_C"/>
    <property type="match status" value="1"/>
</dbReference>
<evidence type="ECO:0000313" key="1">
    <source>
        <dbReference type="EMBL" id="CAD7238753.1"/>
    </source>
</evidence>